<dbReference type="RefSeq" id="WP_305964633.1">
    <property type="nucleotide sequence ID" value="NZ_JAVAMQ010000023.1"/>
</dbReference>
<name>A0ABT9JGA7_9RHOB</name>
<accession>A0ABT9JGA7</accession>
<reference evidence="1 2" key="1">
    <citation type="submission" date="2023-08" db="EMBL/GenBank/DDBJ databases">
        <authorList>
            <person name="Park J.-S."/>
        </authorList>
    </citation>
    <scope>NUCLEOTIDE SEQUENCE [LARGE SCALE GENOMIC DNA]</scope>
    <source>
        <strain evidence="1 2">2205BS29-5</strain>
    </source>
</reference>
<proteinExistence type="predicted"/>
<evidence type="ECO:0000313" key="1">
    <source>
        <dbReference type="EMBL" id="MDP5308794.1"/>
    </source>
</evidence>
<comment type="caution">
    <text evidence="1">The sequence shown here is derived from an EMBL/GenBank/DDBJ whole genome shotgun (WGS) entry which is preliminary data.</text>
</comment>
<sequence>MRTVVVSAGVGFASYSWTTLPAQSYQIDCAILLCLAGDFPASAECSAAHAEMIRRITPWPIEPPLQLWRCPMGGATISASVSTGGVPDEVRSYRAGIEVWQLSKRSISSSGGREVYRTAIRHFYHEGGEFRREGVQETSLPGWVEEQLEVHAGAGMTGESGSFRGILMRTQDYRGSPSYEWVPY</sequence>
<dbReference type="EMBL" id="JAVAMQ010000023">
    <property type="protein sequence ID" value="MDP5308794.1"/>
    <property type="molecule type" value="Genomic_DNA"/>
</dbReference>
<organism evidence="1 2">
    <name type="scientific">Paracoccus spongiarum</name>
    <dbReference type="NCBI Taxonomy" id="3064387"/>
    <lineage>
        <taxon>Bacteria</taxon>
        <taxon>Pseudomonadati</taxon>
        <taxon>Pseudomonadota</taxon>
        <taxon>Alphaproteobacteria</taxon>
        <taxon>Rhodobacterales</taxon>
        <taxon>Paracoccaceae</taxon>
        <taxon>Paracoccus</taxon>
    </lineage>
</organism>
<gene>
    <name evidence="1" type="ORF">Q5Y72_17060</name>
</gene>
<dbReference type="Proteomes" id="UP001224997">
    <property type="component" value="Unassembled WGS sequence"/>
</dbReference>
<evidence type="ECO:0000313" key="2">
    <source>
        <dbReference type="Proteomes" id="UP001224997"/>
    </source>
</evidence>
<keyword evidence="2" id="KW-1185">Reference proteome</keyword>
<protein>
    <submittedName>
        <fullName evidence="1">Uncharacterized protein</fullName>
    </submittedName>
</protein>